<dbReference type="PANTHER" id="PTHR33164:SF43">
    <property type="entry name" value="HTH-TYPE TRANSCRIPTIONAL REPRESSOR YETL"/>
    <property type="match status" value="1"/>
</dbReference>
<dbReference type="GO" id="GO:0003677">
    <property type="term" value="F:DNA binding"/>
    <property type="evidence" value="ECO:0007669"/>
    <property type="project" value="UniProtKB-KW"/>
</dbReference>
<evidence type="ECO:0000256" key="3">
    <source>
        <dbReference type="ARBA" id="ARBA00023163"/>
    </source>
</evidence>
<keyword evidence="6" id="KW-1185">Reference proteome</keyword>
<feature type="domain" description="HTH marR-type" evidence="4">
    <location>
        <begin position="6"/>
        <end position="148"/>
    </location>
</feature>
<comment type="caution">
    <text evidence="5">The sequence shown here is derived from an EMBL/GenBank/DDBJ whole genome shotgun (WGS) entry which is preliminary data.</text>
</comment>
<dbReference type="AlphaFoldDB" id="A0A840C4B8"/>
<dbReference type="PROSITE" id="PS50995">
    <property type="entry name" value="HTH_MARR_2"/>
    <property type="match status" value="1"/>
</dbReference>
<reference evidence="5" key="1">
    <citation type="submission" date="2020-08" db="EMBL/GenBank/DDBJ databases">
        <title>Genomic Encyclopedia of Type Strains, Phase IV (KMG-IV): sequencing the most valuable type-strain genomes for metagenomic binning, comparative biology and taxonomic classification.</title>
        <authorList>
            <person name="Goeker M."/>
        </authorList>
    </citation>
    <scope>NUCLEOTIDE SEQUENCE [LARGE SCALE GENOMIC DNA]</scope>
    <source>
        <strain evidence="5">DSM 105040</strain>
    </source>
</reference>
<dbReference type="InterPro" id="IPR023187">
    <property type="entry name" value="Tscrpt_reg_MarR-type_CS"/>
</dbReference>
<dbReference type="Pfam" id="PF01047">
    <property type="entry name" value="MarR"/>
    <property type="match status" value="1"/>
</dbReference>
<name>A0A840C4B8_9RHOB</name>
<dbReference type="InterPro" id="IPR000835">
    <property type="entry name" value="HTH_MarR-typ"/>
</dbReference>
<keyword evidence="2 5" id="KW-0238">DNA-binding</keyword>
<dbReference type="InterPro" id="IPR036388">
    <property type="entry name" value="WH-like_DNA-bd_sf"/>
</dbReference>
<gene>
    <name evidence="5" type="ORF">GGR17_000552</name>
</gene>
<evidence type="ECO:0000313" key="5">
    <source>
        <dbReference type="EMBL" id="MBB4020761.1"/>
    </source>
</evidence>
<dbReference type="InterPro" id="IPR036390">
    <property type="entry name" value="WH_DNA-bd_sf"/>
</dbReference>
<evidence type="ECO:0000256" key="1">
    <source>
        <dbReference type="ARBA" id="ARBA00023015"/>
    </source>
</evidence>
<dbReference type="GO" id="GO:0006950">
    <property type="term" value="P:response to stress"/>
    <property type="evidence" value="ECO:0007669"/>
    <property type="project" value="TreeGrafter"/>
</dbReference>
<dbReference type="RefSeq" id="WP_054538186.1">
    <property type="nucleotide sequence ID" value="NZ_JACIEQ010000001.1"/>
</dbReference>
<dbReference type="Proteomes" id="UP000585681">
    <property type="component" value="Unassembled WGS sequence"/>
</dbReference>
<dbReference type="Gene3D" id="1.10.10.10">
    <property type="entry name" value="Winged helix-like DNA-binding domain superfamily/Winged helix DNA-binding domain"/>
    <property type="match status" value="1"/>
</dbReference>
<keyword evidence="3" id="KW-0804">Transcription</keyword>
<dbReference type="PROSITE" id="PS01117">
    <property type="entry name" value="HTH_MARR_1"/>
    <property type="match status" value="1"/>
</dbReference>
<dbReference type="SUPFAM" id="SSF46785">
    <property type="entry name" value="Winged helix' DNA-binding domain"/>
    <property type="match status" value="1"/>
</dbReference>
<evidence type="ECO:0000313" key="6">
    <source>
        <dbReference type="Proteomes" id="UP000585681"/>
    </source>
</evidence>
<dbReference type="GO" id="GO:0003700">
    <property type="term" value="F:DNA-binding transcription factor activity"/>
    <property type="evidence" value="ECO:0007669"/>
    <property type="project" value="InterPro"/>
</dbReference>
<dbReference type="EMBL" id="JACIEQ010000001">
    <property type="protein sequence ID" value="MBB4020761.1"/>
    <property type="molecule type" value="Genomic_DNA"/>
</dbReference>
<dbReference type="InterPro" id="IPR039422">
    <property type="entry name" value="MarR/SlyA-like"/>
</dbReference>
<evidence type="ECO:0000259" key="4">
    <source>
        <dbReference type="PROSITE" id="PS50995"/>
    </source>
</evidence>
<accession>A0A840C4B8</accession>
<organism evidence="5 6">
    <name type="scientific">Actibacterium naphthalenivorans</name>
    <dbReference type="NCBI Taxonomy" id="1614693"/>
    <lineage>
        <taxon>Bacteria</taxon>
        <taxon>Pseudomonadati</taxon>
        <taxon>Pseudomonadota</taxon>
        <taxon>Alphaproteobacteria</taxon>
        <taxon>Rhodobacterales</taxon>
        <taxon>Roseobacteraceae</taxon>
        <taxon>Actibacterium</taxon>
    </lineage>
</organism>
<dbReference type="PANTHER" id="PTHR33164">
    <property type="entry name" value="TRANSCRIPTIONAL REGULATOR, MARR FAMILY"/>
    <property type="match status" value="1"/>
</dbReference>
<protein>
    <submittedName>
        <fullName evidence="5">DNA-binding MarR family transcriptional regulator</fullName>
    </submittedName>
</protein>
<keyword evidence="1" id="KW-0805">Transcription regulation</keyword>
<sequence>MLPPARESLAYIFLDLTRLFRADFEHRVARAGLGITPAEARILSALRRFGPVRQNILADRLGIAKMSATNFIDSLEAAGLVRREADPDDRRAKLVSLTDAADPILSQLATIGAETRSVARGGMSDAAWQAFTDAARETRRNLLEAREDREKSRRSEK</sequence>
<dbReference type="PRINTS" id="PR00598">
    <property type="entry name" value="HTHMARR"/>
</dbReference>
<evidence type="ECO:0000256" key="2">
    <source>
        <dbReference type="ARBA" id="ARBA00023125"/>
    </source>
</evidence>
<dbReference type="SMART" id="SM00347">
    <property type="entry name" value="HTH_MARR"/>
    <property type="match status" value="1"/>
</dbReference>
<proteinExistence type="predicted"/>